<dbReference type="InterPro" id="IPR021451">
    <property type="entry name" value="DUF3102"/>
</dbReference>
<protein>
    <recommendedName>
        <fullName evidence="4">Preprotein translocase subunit SecA</fullName>
    </recommendedName>
</protein>
<name>A0A0W1JI73_DESHA</name>
<dbReference type="Proteomes" id="UP000054623">
    <property type="component" value="Unassembled WGS sequence"/>
</dbReference>
<dbReference type="RefSeq" id="WP_058491471.1">
    <property type="nucleotide sequence ID" value="NZ_LOCK01000028.1"/>
</dbReference>
<evidence type="ECO:0008006" key="4">
    <source>
        <dbReference type="Google" id="ProtNLM"/>
    </source>
</evidence>
<sequence length="284" mass="32234">MNPITIERTTSTIAAEILIIRQQACKVLLISAVEIGKRLKEAKALLPHGEWLNWLAESVSYSRSTAGNLMHLYEEYGPKLLITDNGDGNYQSIGNLNYTQALILLGLPEEEREQFIEEHDVESMSQKELQRAVRERDQAREERDRAIGEKSDLEKEVAEKESRITELTTRNAGLENEVSEYKREDGGCQEKAAPQPKEPAVAKEESPSARKIADVQFAIHRDNMLNAYEGLLKTLAGLADTDPQLKEEYRETAYKMMENMTRRLKVYPPAITTNLKIKKITTTL</sequence>
<feature type="compositionally biased region" description="Basic and acidic residues" evidence="1">
    <location>
        <begin position="179"/>
        <end position="188"/>
    </location>
</feature>
<feature type="compositionally biased region" description="Basic and acidic residues" evidence="1">
    <location>
        <begin position="133"/>
        <end position="164"/>
    </location>
</feature>
<organism evidence="2 3">
    <name type="scientific">Desulfitobacterium hafniense</name>
    <name type="common">Desulfitobacterium frappieri</name>
    <dbReference type="NCBI Taxonomy" id="49338"/>
    <lineage>
        <taxon>Bacteria</taxon>
        <taxon>Bacillati</taxon>
        <taxon>Bacillota</taxon>
        <taxon>Clostridia</taxon>
        <taxon>Eubacteriales</taxon>
        <taxon>Desulfitobacteriaceae</taxon>
        <taxon>Desulfitobacterium</taxon>
    </lineage>
</organism>
<comment type="caution">
    <text evidence="2">The sequence shown here is derived from an EMBL/GenBank/DDBJ whole genome shotgun (WGS) entry which is preliminary data.</text>
</comment>
<proteinExistence type="predicted"/>
<reference evidence="2 3" key="1">
    <citation type="submission" date="2015-12" db="EMBL/GenBank/DDBJ databases">
        <title>Draft Genome Sequence of Desulfitobacterium hafniense Strain DH, a Sulfate-reducing Bacterium Isolated from Paddy Soils.</title>
        <authorList>
            <person name="Bao P."/>
            <person name="Zhang X."/>
            <person name="Li G."/>
        </authorList>
    </citation>
    <scope>NUCLEOTIDE SEQUENCE [LARGE SCALE GENOMIC DNA]</scope>
    <source>
        <strain evidence="2 3">DH</strain>
    </source>
</reference>
<dbReference type="OrthoDB" id="1794220at2"/>
<evidence type="ECO:0000256" key="1">
    <source>
        <dbReference type="SAM" id="MobiDB-lite"/>
    </source>
</evidence>
<dbReference type="EMBL" id="LOCK01000028">
    <property type="protein sequence ID" value="KTE91173.1"/>
    <property type="molecule type" value="Genomic_DNA"/>
</dbReference>
<evidence type="ECO:0000313" key="3">
    <source>
        <dbReference type="Proteomes" id="UP000054623"/>
    </source>
</evidence>
<evidence type="ECO:0000313" key="2">
    <source>
        <dbReference type="EMBL" id="KTE91173.1"/>
    </source>
</evidence>
<dbReference type="Pfam" id="PF11300">
    <property type="entry name" value="DUF3102"/>
    <property type="match status" value="1"/>
</dbReference>
<gene>
    <name evidence="2" type="ORF">AT727_06140</name>
</gene>
<dbReference type="AlphaFoldDB" id="A0A0W1JI73"/>
<feature type="region of interest" description="Disordered" evidence="1">
    <location>
        <begin position="133"/>
        <end position="207"/>
    </location>
</feature>
<accession>A0A0W1JI73</accession>